<keyword evidence="4" id="KW-0808">Transferase</keyword>
<dbReference type="InterPro" id="IPR005467">
    <property type="entry name" value="His_kinase_dom"/>
</dbReference>
<accession>A8PPN1</accession>
<evidence type="ECO:0000256" key="2">
    <source>
        <dbReference type="ARBA" id="ARBA00012438"/>
    </source>
</evidence>
<dbReference type="InterPro" id="IPR036097">
    <property type="entry name" value="HisK_dim/P_sf"/>
</dbReference>
<name>A8PPN1_9COXI</name>
<dbReference type="AlphaFoldDB" id="A8PPN1"/>
<dbReference type="InterPro" id="IPR036890">
    <property type="entry name" value="HATPase_C_sf"/>
</dbReference>
<evidence type="ECO:0000256" key="1">
    <source>
        <dbReference type="ARBA" id="ARBA00000085"/>
    </source>
</evidence>
<dbReference type="PANTHER" id="PTHR43047">
    <property type="entry name" value="TWO-COMPONENT HISTIDINE PROTEIN KINASE"/>
    <property type="match status" value="1"/>
</dbReference>
<evidence type="ECO:0000259" key="6">
    <source>
        <dbReference type="PROSITE" id="PS50109"/>
    </source>
</evidence>
<reference evidence="7" key="2">
    <citation type="submission" date="2007-10" db="EMBL/GenBank/DDBJ databases">
        <authorList>
            <person name="Myers G.S."/>
        </authorList>
    </citation>
    <scope>NUCLEOTIDE SEQUENCE [LARGE SCALE GENOMIC DNA]</scope>
</reference>
<dbReference type="GO" id="GO:0005886">
    <property type="term" value="C:plasma membrane"/>
    <property type="evidence" value="ECO:0007669"/>
    <property type="project" value="UniProtKB-ARBA"/>
</dbReference>
<dbReference type="Pfam" id="PF00512">
    <property type="entry name" value="HisKA"/>
    <property type="match status" value="1"/>
</dbReference>
<dbReference type="OrthoDB" id="9770795at2"/>
<feature type="domain" description="Histidine kinase" evidence="6">
    <location>
        <begin position="132"/>
        <end position="353"/>
    </location>
</feature>
<dbReference type="Proteomes" id="UP000054075">
    <property type="component" value="Unassembled WGS sequence"/>
</dbReference>
<evidence type="ECO:0000256" key="3">
    <source>
        <dbReference type="ARBA" id="ARBA00022553"/>
    </source>
</evidence>
<dbReference type="Gene3D" id="1.10.287.130">
    <property type="match status" value="1"/>
</dbReference>
<comment type="caution">
    <text evidence="7">The sequence shown here is derived from an EMBL/GenBank/DDBJ whole genome shotgun (WGS) entry which is preliminary data.</text>
</comment>
<dbReference type="SUPFAM" id="SSF47384">
    <property type="entry name" value="Homodimeric domain of signal transducing histidine kinase"/>
    <property type="match status" value="1"/>
</dbReference>
<dbReference type="GO" id="GO:0000155">
    <property type="term" value="F:phosphorelay sensor kinase activity"/>
    <property type="evidence" value="ECO:0007669"/>
    <property type="project" value="InterPro"/>
</dbReference>
<keyword evidence="8" id="KW-1185">Reference proteome</keyword>
<evidence type="ECO:0000256" key="4">
    <source>
        <dbReference type="ARBA" id="ARBA00022679"/>
    </source>
</evidence>
<dbReference type="SMART" id="SM00387">
    <property type="entry name" value="HATPase_c"/>
    <property type="match status" value="1"/>
</dbReference>
<protein>
    <recommendedName>
        <fullName evidence="2">histidine kinase</fullName>
        <ecNumber evidence="2">2.7.13.3</ecNumber>
    </recommendedName>
</protein>
<evidence type="ECO:0000313" key="8">
    <source>
        <dbReference type="Proteomes" id="UP000054075"/>
    </source>
</evidence>
<dbReference type="InterPro" id="IPR003661">
    <property type="entry name" value="HisK_dim/P_dom"/>
</dbReference>
<proteinExistence type="predicted"/>
<dbReference type="PROSITE" id="PS50109">
    <property type="entry name" value="HIS_KIN"/>
    <property type="match status" value="1"/>
</dbReference>
<comment type="catalytic activity">
    <reaction evidence="1">
        <text>ATP + protein L-histidine = ADP + protein N-phospho-L-histidine.</text>
        <dbReference type="EC" id="2.7.13.3"/>
    </reaction>
</comment>
<dbReference type="GO" id="GO:0009927">
    <property type="term" value="F:histidine phosphotransfer kinase activity"/>
    <property type="evidence" value="ECO:0007669"/>
    <property type="project" value="TreeGrafter"/>
</dbReference>
<dbReference type="EMBL" id="AAQJ02000001">
    <property type="protein sequence ID" value="EDP45988.1"/>
    <property type="molecule type" value="Genomic_DNA"/>
</dbReference>
<dbReference type="STRING" id="59196.RICGR_1343"/>
<dbReference type="SUPFAM" id="SSF55874">
    <property type="entry name" value="ATPase domain of HSP90 chaperone/DNA topoisomerase II/histidine kinase"/>
    <property type="match status" value="1"/>
</dbReference>
<dbReference type="InterPro" id="IPR003594">
    <property type="entry name" value="HATPase_dom"/>
</dbReference>
<dbReference type="InterPro" id="IPR004358">
    <property type="entry name" value="Sig_transdc_His_kin-like_C"/>
</dbReference>
<keyword evidence="5 7" id="KW-0418">Kinase</keyword>
<dbReference type="CDD" id="cd00082">
    <property type="entry name" value="HisKA"/>
    <property type="match status" value="1"/>
</dbReference>
<dbReference type="Gene3D" id="3.30.565.10">
    <property type="entry name" value="Histidine kinase-like ATPase, C-terminal domain"/>
    <property type="match status" value="1"/>
</dbReference>
<dbReference type="SMART" id="SM00388">
    <property type="entry name" value="HisKA"/>
    <property type="match status" value="1"/>
</dbReference>
<evidence type="ECO:0000256" key="5">
    <source>
        <dbReference type="ARBA" id="ARBA00022777"/>
    </source>
</evidence>
<reference evidence="7" key="1">
    <citation type="submission" date="2006-04" db="EMBL/GenBank/DDBJ databases">
        <authorList>
            <person name="Seshadri R."/>
            <person name="Federici B.A."/>
        </authorList>
    </citation>
    <scope>NUCLEOTIDE SEQUENCE [LARGE SCALE GENOMIC DNA]</scope>
</reference>
<dbReference type="eggNOG" id="COG2205">
    <property type="taxonomic scope" value="Bacteria"/>
</dbReference>
<dbReference type="Pfam" id="PF02518">
    <property type="entry name" value="HATPase_c"/>
    <property type="match status" value="1"/>
</dbReference>
<dbReference type="PRINTS" id="PR00344">
    <property type="entry name" value="BCTRLSENSOR"/>
</dbReference>
<dbReference type="Gene3D" id="3.30.450.20">
    <property type="entry name" value="PAS domain"/>
    <property type="match status" value="1"/>
</dbReference>
<keyword evidence="3" id="KW-0597">Phosphoprotein</keyword>
<sequence length="374" mass="42314">MPTNFEEIFKASQETLNQFLITELPINIFLVSTEGYICWANTNLLNLVNVNSLQEVIGIHISHWDECRWDAIQEVIRTKQETIVEEFYNETFFSTVRKPVIQNNKLIGVLGLSINITGKKQAERAKQQFMMNMAHDLRTPLAGIIGIASIQANQNKCLDDQQQYGRWIMEAGNQLLELLNAVMDVMALEEREDALNHDRIELSHLMKELTDLMQPSIVAKGLHSEWQFDPKLPAITSDVMKLKRILLNLISNAIKFTEKGTVRVAIHLLGINDKHARIEIQIKDTGIGIPSDQHEKIFDQFYRAHPSYRGVYSGYGVGLYLVKKAVDLLGGKIAVSSEEGKGSCFTLAFNFPLAEEDAKEIGKPMDFFGGTKVY</sequence>
<organism evidence="7 8">
    <name type="scientific">Rickettsiella grylli</name>
    <dbReference type="NCBI Taxonomy" id="59196"/>
    <lineage>
        <taxon>Bacteria</taxon>
        <taxon>Pseudomonadati</taxon>
        <taxon>Pseudomonadota</taxon>
        <taxon>Gammaproteobacteria</taxon>
        <taxon>Legionellales</taxon>
        <taxon>Coxiellaceae</taxon>
        <taxon>Rickettsiella</taxon>
    </lineage>
</organism>
<dbReference type="PANTHER" id="PTHR43047:SF72">
    <property type="entry name" value="OSMOSENSING HISTIDINE PROTEIN KINASE SLN1"/>
    <property type="match status" value="1"/>
</dbReference>
<evidence type="ECO:0000313" key="7">
    <source>
        <dbReference type="EMBL" id="EDP45988.1"/>
    </source>
</evidence>
<gene>
    <name evidence="7" type="ORF">RICGR_1343</name>
</gene>
<dbReference type="EC" id="2.7.13.3" evidence="2"/>
<dbReference type="InterPro" id="IPR035965">
    <property type="entry name" value="PAS-like_dom_sf"/>
</dbReference>
<dbReference type="SUPFAM" id="SSF55785">
    <property type="entry name" value="PYP-like sensor domain (PAS domain)"/>
    <property type="match status" value="1"/>
</dbReference>
<dbReference type="FunFam" id="3.30.565.10:FF:000006">
    <property type="entry name" value="Sensor histidine kinase WalK"/>
    <property type="match status" value="1"/>
</dbReference>
<dbReference type="CDD" id="cd16922">
    <property type="entry name" value="HATPase_EvgS-ArcB-TorS-like"/>
    <property type="match status" value="1"/>
</dbReference>